<dbReference type="PROSITE" id="PS50110">
    <property type="entry name" value="RESPONSE_REGULATORY"/>
    <property type="match status" value="1"/>
</dbReference>
<comment type="caution">
    <text evidence="6">The sequence shown here is derived from an EMBL/GenBank/DDBJ whole genome shotgun (WGS) entry which is preliminary data.</text>
</comment>
<evidence type="ECO:0000256" key="2">
    <source>
        <dbReference type="PROSITE-ProRule" id="PRU00169"/>
    </source>
</evidence>
<dbReference type="InterPro" id="IPR001789">
    <property type="entry name" value="Sig_transdc_resp-reg_receiver"/>
</dbReference>
<dbReference type="Gene3D" id="3.40.50.2300">
    <property type="match status" value="1"/>
</dbReference>
<evidence type="ECO:0000313" key="7">
    <source>
        <dbReference type="Proteomes" id="UP000676310"/>
    </source>
</evidence>
<dbReference type="InterPro" id="IPR005467">
    <property type="entry name" value="His_kinase_dom"/>
</dbReference>
<dbReference type="SMART" id="SM00091">
    <property type="entry name" value="PAS"/>
    <property type="match status" value="2"/>
</dbReference>
<dbReference type="Gene3D" id="3.30.450.20">
    <property type="entry name" value="PAS domain"/>
    <property type="match status" value="3"/>
</dbReference>
<dbReference type="InterPro" id="IPR035965">
    <property type="entry name" value="PAS-like_dom_sf"/>
</dbReference>
<dbReference type="SUPFAM" id="SSF55874">
    <property type="entry name" value="ATPase domain of HSP90 chaperone/DNA topoisomerase II/histidine kinase"/>
    <property type="match status" value="1"/>
</dbReference>
<sequence>MGLDIRQLYDSDPRPTFIVDCEAQTTTIYHVNTALLAIPHIASSLHLHSALRDWWDPASRVAACHQDEFLHGRYRWAKFTACKRWLVITIIEQPPPNDEHPGHLQDPAQLARGRLPSPRLQPVPDTIFTVKIQSPELRAHVEHIRNVNWSKTSLGPISSWSYELNVLITILMLETRPTALFLGPEHTILYNLAYAAVGGSRHPAILGQSIIDAWPELADPISATIARSESTSFADAPEEQYHFMVERFGFVEEAFFMWSLVPLVGVHVDGMYSIVTEVTKQRLLERRVDALLKVGQLASKARNTKDFWQSLAEAIRPFEYDFPAAVLYSQCEWHGPADTAAPLKGPLSEFTLEWSIGYKPNHPALPPHLDLDSDLGLARAMCDSARAGTALLYQEEEGVLPHLLYNDLEKRAFGDPLKCFLVVPIRAYDDTIVAYLLVGLNTRRPYDDEYKDWIKVFSNLLGASAASVALHKEEIRKRERQEAQAERDRAALNAEVANLAQEASHIAGKLRNFHDIADEVGLGYFEIDINGILLHANETYFNQTGQRRDVLEAPPFAYKECVFEGDISMVENQWETLISGERATFEIRWKKQPYEHRDGEEVIDDYLWTLSACVPIKGANGLVTGVFGCNTDISAQKEATKAVLMRSEAERRLASFTELAPVGLFHLNQDLTMKYCNDQWFHITDHPRVPMDQVDWRNIVDEDMIDRCYNDVEVTKHKQGSHAFTINLKKKWTGRDGVSTPTWILVSATAHTDGTIMGTMTDVSQMAWAEAIQKTRVEEALESKRQQENFIDMTSHEMRNPLSAMVQCADSIYSSLNEMKALARREALTFQPVIRTQLRDLISNSLDAVDTIQACATHQKRIVDDILTLSKLDSKLLVVSPIVLQPSVLLQDAYKMFKDEANKAKVDLEVRCDSSIVDLNIDWAILDPSRVLQVLINLLTNAIKFTQSQEVRKVEVIMGASREIQQMPGVEYVPQEAVQKNFLTQAEWDHAGEIFYLNFIVKDTGCGLSPEHKAKLFLRFSQATPKTHVQYGGSGLGLFISRELAEMQGGSIGVSSIHNVGSTFTFYIKSRRAKAPVSDLTTAELNLNGDLPTRSKAQIIQDDNRNSDATVPTTVPLEDQERAKATGNRKYHILIVEDNLINQRVLSTQLKKLGHTTYVANHGIEALSQLARTTFSSSPSESPPLPLSVVLMDVEMPVMDGLTCTRRIREMERNGELSGHVPIIAVSANARKEQIDLAKEAGVDEAICKPFRIPELVGLMKGLGIRGE</sequence>
<proteinExistence type="predicted"/>
<dbReference type="InterPro" id="IPR011006">
    <property type="entry name" value="CheY-like_superfamily"/>
</dbReference>
<dbReference type="PRINTS" id="PR00344">
    <property type="entry name" value="BCTRLSENSOR"/>
</dbReference>
<dbReference type="InterPro" id="IPR004358">
    <property type="entry name" value="Sig_transdc_His_kin-like_C"/>
</dbReference>
<reference evidence="6" key="1">
    <citation type="submission" date="2021-05" db="EMBL/GenBank/DDBJ databases">
        <authorList>
            <person name="Stam R."/>
        </authorList>
    </citation>
    <scope>NUCLEOTIDE SEQUENCE</scope>
    <source>
        <strain evidence="6">CS162</strain>
    </source>
</reference>
<dbReference type="Pfam" id="PF02518">
    <property type="entry name" value="HATPase_c"/>
    <property type="match status" value="1"/>
</dbReference>
<dbReference type="SUPFAM" id="SSF55785">
    <property type="entry name" value="PYP-like sensor domain (PAS domain)"/>
    <property type="match status" value="2"/>
</dbReference>
<dbReference type="Gene3D" id="1.10.287.130">
    <property type="match status" value="1"/>
</dbReference>
<dbReference type="InterPro" id="IPR000014">
    <property type="entry name" value="PAS"/>
</dbReference>
<evidence type="ECO:0000256" key="1">
    <source>
        <dbReference type="ARBA" id="ARBA00022553"/>
    </source>
</evidence>
<dbReference type="SUPFAM" id="SSF52172">
    <property type="entry name" value="CheY-like"/>
    <property type="match status" value="1"/>
</dbReference>
<keyword evidence="3" id="KW-0175">Coiled coil</keyword>
<organism evidence="6 7">
    <name type="scientific">Alternaria atra</name>
    <dbReference type="NCBI Taxonomy" id="119953"/>
    <lineage>
        <taxon>Eukaryota</taxon>
        <taxon>Fungi</taxon>
        <taxon>Dikarya</taxon>
        <taxon>Ascomycota</taxon>
        <taxon>Pezizomycotina</taxon>
        <taxon>Dothideomycetes</taxon>
        <taxon>Pleosporomycetidae</taxon>
        <taxon>Pleosporales</taxon>
        <taxon>Pleosporineae</taxon>
        <taxon>Pleosporaceae</taxon>
        <taxon>Alternaria</taxon>
        <taxon>Alternaria sect. Ulocladioides</taxon>
    </lineage>
</organism>
<dbReference type="PANTHER" id="PTHR43719:SF30">
    <property type="entry name" value="TWO-COMPONENT SYSTEM RESPONSE REGULATOR"/>
    <property type="match status" value="1"/>
</dbReference>
<dbReference type="CDD" id="cd17546">
    <property type="entry name" value="REC_hyHK_CKI1_RcsC-like"/>
    <property type="match status" value="1"/>
</dbReference>
<name>A0A8J2IIP2_9PLEO</name>
<dbReference type="InterPro" id="IPR036890">
    <property type="entry name" value="HATPase_C_sf"/>
</dbReference>
<dbReference type="Pfam" id="PF00512">
    <property type="entry name" value="HisKA"/>
    <property type="match status" value="1"/>
</dbReference>
<dbReference type="InterPro" id="IPR058846">
    <property type="entry name" value="PAS-like"/>
</dbReference>
<dbReference type="GeneID" id="67022014"/>
<dbReference type="Pfam" id="PF26131">
    <property type="entry name" value="PAS-like"/>
    <property type="match status" value="1"/>
</dbReference>
<dbReference type="OrthoDB" id="303614at2759"/>
<evidence type="ECO:0000259" key="4">
    <source>
        <dbReference type="PROSITE" id="PS50109"/>
    </source>
</evidence>
<dbReference type="InterPro" id="IPR003594">
    <property type="entry name" value="HATPase_dom"/>
</dbReference>
<gene>
    <name evidence="6" type="ORF">ALTATR162_LOCUS9758</name>
</gene>
<accession>A0A8J2IIP2</accession>
<dbReference type="Proteomes" id="UP000676310">
    <property type="component" value="Unassembled WGS sequence"/>
</dbReference>
<dbReference type="SMART" id="SM00388">
    <property type="entry name" value="HisKA"/>
    <property type="match status" value="1"/>
</dbReference>
<dbReference type="CDD" id="cd00082">
    <property type="entry name" value="HisKA"/>
    <property type="match status" value="1"/>
</dbReference>
<dbReference type="Pfam" id="PF00072">
    <property type="entry name" value="Response_reg"/>
    <property type="match status" value="1"/>
</dbReference>
<dbReference type="Gene3D" id="3.30.565.10">
    <property type="entry name" value="Histidine kinase-like ATPase, C-terminal domain"/>
    <property type="match status" value="1"/>
</dbReference>
<feature type="modified residue" description="4-aspartylphosphate" evidence="2">
    <location>
        <position position="1193"/>
    </location>
</feature>
<evidence type="ECO:0000259" key="5">
    <source>
        <dbReference type="PROSITE" id="PS50110"/>
    </source>
</evidence>
<dbReference type="SUPFAM" id="SSF55781">
    <property type="entry name" value="GAF domain-like"/>
    <property type="match status" value="1"/>
</dbReference>
<evidence type="ECO:0000313" key="6">
    <source>
        <dbReference type="EMBL" id="CAG5181430.1"/>
    </source>
</evidence>
<keyword evidence="1 2" id="KW-0597">Phosphoprotein</keyword>
<dbReference type="RefSeq" id="XP_043173327.1">
    <property type="nucleotide sequence ID" value="XM_043317392.1"/>
</dbReference>
<dbReference type="SMART" id="SM00448">
    <property type="entry name" value="REC"/>
    <property type="match status" value="1"/>
</dbReference>
<evidence type="ECO:0000256" key="3">
    <source>
        <dbReference type="SAM" id="Coils"/>
    </source>
</evidence>
<dbReference type="InterPro" id="IPR003661">
    <property type="entry name" value="HisK_dim/P_dom"/>
</dbReference>
<dbReference type="AlphaFoldDB" id="A0A8J2IIP2"/>
<dbReference type="PANTHER" id="PTHR43719">
    <property type="entry name" value="TWO-COMPONENT HISTIDINE KINASE"/>
    <property type="match status" value="1"/>
</dbReference>
<dbReference type="InterPro" id="IPR050956">
    <property type="entry name" value="2C_system_His_kinase"/>
</dbReference>
<dbReference type="GO" id="GO:0000155">
    <property type="term" value="F:phosphorelay sensor kinase activity"/>
    <property type="evidence" value="ECO:0007669"/>
    <property type="project" value="InterPro"/>
</dbReference>
<protein>
    <submittedName>
        <fullName evidence="6">Uncharacterized protein</fullName>
    </submittedName>
</protein>
<keyword evidence="7" id="KW-1185">Reference proteome</keyword>
<feature type="coiled-coil region" evidence="3">
    <location>
        <begin position="468"/>
        <end position="502"/>
    </location>
</feature>
<dbReference type="SUPFAM" id="SSF47384">
    <property type="entry name" value="Homodimeric domain of signal transducing histidine kinase"/>
    <property type="match status" value="1"/>
</dbReference>
<dbReference type="EMBL" id="CAJRGZ010000025">
    <property type="protein sequence ID" value="CAG5181430.1"/>
    <property type="molecule type" value="Genomic_DNA"/>
</dbReference>
<dbReference type="InterPro" id="IPR036097">
    <property type="entry name" value="HisK_dim/P_sf"/>
</dbReference>
<dbReference type="SMART" id="SM00387">
    <property type="entry name" value="HATPase_c"/>
    <property type="match status" value="1"/>
</dbReference>
<dbReference type="PROSITE" id="PS50109">
    <property type="entry name" value="HIS_KIN"/>
    <property type="match status" value="1"/>
</dbReference>
<feature type="domain" description="Response regulatory" evidence="5">
    <location>
        <begin position="1132"/>
        <end position="1264"/>
    </location>
</feature>
<feature type="domain" description="Histidine kinase" evidence="4">
    <location>
        <begin position="793"/>
        <end position="1072"/>
    </location>
</feature>